<dbReference type="RefSeq" id="WP_130019289.1">
    <property type="nucleotide sequence ID" value="NZ_SEWF01000002.1"/>
</dbReference>
<dbReference type="PANTHER" id="PTHR35457:SF1">
    <property type="entry name" value="HEME A SYNTHASE"/>
    <property type="match status" value="1"/>
</dbReference>
<comment type="pathway">
    <text evidence="11">Porphyrin-containing compound metabolism.</text>
</comment>
<evidence type="ECO:0000256" key="10">
    <source>
        <dbReference type="ARBA" id="ARBA00023157"/>
    </source>
</evidence>
<evidence type="ECO:0000256" key="1">
    <source>
        <dbReference type="ARBA" id="ARBA00004141"/>
    </source>
</evidence>
<keyword evidence="6" id="KW-0560">Oxidoreductase</keyword>
<keyword evidence="7" id="KW-0408">Iron</keyword>
<feature type="transmembrane region" description="Helical" evidence="12">
    <location>
        <begin position="232"/>
        <end position="249"/>
    </location>
</feature>
<keyword evidence="4" id="KW-0479">Metal-binding</keyword>
<evidence type="ECO:0000256" key="12">
    <source>
        <dbReference type="SAM" id="Phobius"/>
    </source>
</evidence>
<evidence type="ECO:0000256" key="3">
    <source>
        <dbReference type="ARBA" id="ARBA00022692"/>
    </source>
</evidence>
<keyword evidence="5 12" id="KW-1133">Transmembrane helix</keyword>
<evidence type="ECO:0000256" key="8">
    <source>
        <dbReference type="ARBA" id="ARBA00023133"/>
    </source>
</evidence>
<dbReference type="InterPro" id="IPR050450">
    <property type="entry name" value="COX15/CtaA_HemeA_synthase"/>
</dbReference>
<evidence type="ECO:0000313" key="13">
    <source>
        <dbReference type="EMBL" id="RYU97507.1"/>
    </source>
</evidence>
<feature type="transmembrane region" description="Helical" evidence="12">
    <location>
        <begin position="142"/>
        <end position="164"/>
    </location>
</feature>
<feature type="transmembrane region" description="Helical" evidence="12">
    <location>
        <begin position="176"/>
        <end position="196"/>
    </location>
</feature>
<dbReference type="GO" id="GO:0016020">
    <property type="term" value="C:membrane"/>
    <property type="evidence" value="ECO:0007669"/>
    <property type="project" value="UniProtKB-SubCell"/>
</dbReference>
<dbReference type="PANTHER" id="PTHR35457">
    <property type="entry name" value="HEME A SYNTHASE"/>
    <property type="match status" value="1"/>
</dbReference>
<comment type="caution">
    <text evidence="13">The sequence shown here is derived from an EMBL/GenBank/DDBJ whole genome shotgun (WGS) entry which is preliminary data.</text>
</comment>
<comment type="subcellular location">
    <subcellularLocation>
        <location evidence="1">Membrane</location>
        <topology evidence="1">Multi-pass membrane protein</topology>
    </subcellularLocation>
</comment>
<proteinExistence type="predicted"/>
<evidence type="ECO:0000256" key="2">
    <source>
        <dbReference type="ARBA" id="ARBA00022475"/>
    </source>
</evidence>
<evidence type="ECO:0000256" key="6">
    <source>
        <dbReference type="ARBA" id="ARBA00023002"/>
    </source>
</evidence>
<keyword evidence="8" id="KW-0350">Heme biosynthesis</keyword>
<evidence type="ECO:0000256" key="4">
    <source>
        <dbReference type="ARBA" id="ARBA00022723"/>
    </source>
</evidence>
<feature type="transmembrane region" description="Helical" evidence="12">
    <location>
        <begin position="290"/>
        <end position="310"/>
    </location>
</feature>
<keyword evidence="14" id="KW-1185">Reference proteome</keyword>
<accession>A0A4Q5M6A2</accession>
<dbReference type="OrthoDB" id="1447144at2"/>
<dbReference type="Proteomes" id="UP000293162">
    <property type="component" value="Unassembled WGS sequence"/>
</dbReference>
<evidence type="ECO:0000256" key="11">
    <source>
        <dbReference type="ARBA" id="ARBA00023444"/>
    </source>
</evidence>
<dbReference type="AlphaFoldDB" id="A0A4Q5M6A2"/>
<gene>
    <name evidence="13" type="ORF">EWM59_02105</name>
</gene>
<feature type="transmembrane region" description="Helical" evidence="12">
    <location>
        <begin position="261"/>
        <end position="284"/>
    </location>
</feature>
<dbReference type="Pfam" id="PF02628">
    <property type="entry name" value="COX15-CtaA"/>
    <property type="match status" value="1"/>
</dbReference>
<reference evidence="13 14" key="1">
    <citation type="submission" date="2019-02" db="EMBL/GenBank/DDBJ databases">
        <title>Bacterial novel species Emticicia sp. 17J42-9 isolated from soil.</title>
        <authorList>
            <person name="Jung H.-Y."/>
        </authorList>
    </citation>
    <scope>NUCLEOTIDE SEQUENCE [LARGE SCALE GENOMIC DNA]</scope>
    <source>
        <strain evidence="13 14">17J42-9</strain>
    </source>
</reference>
<dbReference type="EMBL" id="SEWF01000002">
    <property type="protein sequence ID" value="RYU97507.1"/>
    <property type="molecule type" value="Genomic_DNA"/>
</dbReference>
<dbReference type="InterPro" id="IPR003780">
    <property type="entry name" value="COX15/CtaA_fam"/>
</dbReference>
<keyword evidence="3 12" id="KW-0812">Transmembrane</keyword>
<dbReference type="GO" id="GO:0006784">
    <property type="term" value="P:heme A biosynthetic process"/>
    <property type="evidence" value="ECO:0007669"/>
    <property type="project" value="InterPro"/>
</dbReference>
<keyword evidence="9 12" id="KW-0472">Membrane</keyword>
<protein>
    <submittedName>
        <fullName evidence="13">Heme A synthase</fullName>
    </submittedName>
</protein>
<name>A0A4Q5M6A2_9BACT</name>
<dbReference type="GO" id="GO:0046872">
    <property type="term" value="F:metal ion binding"/>
    <property type="evidence" value="ECO:0007669"/>
    <property type="project" value="UniProtKB-KW"/>
</dbReference>
<evidence type="ECO:0000256" key="9">
    <source>
        <dbReference type="ARBA" id="ARBA00023136"/>
    </source>
</evidence>
<evidence type="ECO:0000313" key="14">
    <source>
        <dbReference type="Proteomes" id="UP000293162"/>
    </source>
</evidence>
<evidence type="ECO:0000256" key="7">
    <source>
        <dbReference type="ARBA" id="ARBA00023004"/>
    </source>
</evidence>
<feature type="transmembrane region" description="Helical" evidence="12">
    <location>
        <begin position="80"/>
        <end position="99"/>
    </location>
</feature>
<sequence>MVTFRKLGVWTIGAIYVLILVGGIVRATGSGMGCPDWPKCFGSWVPPTDISQLPVNYKEIFGAKLKGEVEFNAVKTWVEYINRLVGVLIGLFVFATFLTSIRSFWKKDRTIVWLSFIAFVLVGFEGWLGSKVVSSELHPVMITLHMLLSVIIVFVLLYAVARSYTHVVEVEDIKEAGSISFLLTALILVTLGQVLLGTQVREMVDQVAIAMGEQLRSEWVANLGGKFATHRWFSFVVLGLHILFLNRILKNNSHKGIIYQFSIGLIILIAIEMVSGLILGYLGLPAYSQPIHLTIAILMLGVQFVLYLLLNKERIFRGVPEFSLK</sequence>
<feature type="transmembrane region" description="Helical" evidence="12">
    <location>
        <begin position="7"/>
        <end position="27"/>
    </location>
</feature>
<feature type="transmembrane region" description="Helical" evidence="12">
    <location>
        <begin position="111"/>
        <end position="130"/>
    </location>
</feature>
<dbReference type="GO" id="GO:0016491">
    <property type="term" value="F:oxidoreductase activity"/>
    <property type="evidence" value="ECO:0007669"/>
    <property type="project" value="UniProtKB-KW"/>
</dbReference>
<keyword evidence="2" id="KW-1003">Cell membrane</keyword>
<organism evidence="13 14">
    <name type="scientific">Emticicia agri</name>
    <dbReference type="NCBI Taxonomy" id="2492393"/>
    <lineage>
        <taxon>Bacteria</taxon>
        <taxon>Pseudomonadati</taxon>
        <taxon>Bacteroidota</taxon>
        <taxon>Cytophagia</taxon>
        <taxon>Cytophagales</taxon>
        <taxon>Leadbetterellaceae</taxon>
        <taxon>Emticicia</taxon>
    </lineage>
</organism>
<evidence type="ECO:0000256" key="5">
    <source>
        <dbReference type="ARBA" id="ARBA00022989"/>
    </source>
</evidence>
<keyword evidence="10" id="KW-1015">Disulfide bond</keyword>